<name>A0AAD5LWR4_PYTIN</name>
<dbReference type="PANTHER" id="PTHR35796">
    <property type="entry name" value="HYPOTHETICAL CYTOSOLIC PROTEIN"/>
    <property type="match status" value="1"/>
</dbReference>
<evidence type="ECO:0008006" key="4">
    <source>
        <dbReference type="Google" id="ProtNLM"/>
    </source>
</evidence>
<reference evidence="2" key="1">
    <citation type="submission" date="2021-12" db="EMBL/GenBank/DDBJ databases">
        <title>Prjna785345.</title>
        <authorList>
            <person name="Rujirawat T."/>
            <person name="Krajaejun T."/>
        </authorList>
    </citation>
    <scope>NUCLEOTIDE SEQUENCE</scope>
    <source>
        <strain evidence="2">Pi057C3</strain>
    </source>
</reference>
<dbReference type="EMBL" id="JAKCXM010000400">
    <property type="protein sequence ID" value="KAJ0394562.1"/>
    <property type="molecule type" value="Genomic_DNA"/>
</dbReference>
<comment type="caution">
    <text evidence="2">The sequence shown here is derived from an EMBL/GenBank/DDBJ whole genome shotgun (WGS) entry which is preliminary data.</text>
</comment>
<dbReference type="PANTHER" id="PTHR35796:SF3">
    <property type="entry name" value="BHLH DOMAIN-CONTAINING PROTEIN"/>
    <property type="match status" value="1"/>
</dbReference>
<dbReference type="Proteomes" id="UP001209570">
    <property type="component" value="Unassembled WGS sequence"/>
</dbReference>
<protein>
    <recommendedName>
        <fullName evidence="4">M96 mating-specific protein family</fullName>
    </recommendedName>
</protein>
<accession>A0AAD5LWR4</accession>
<dbReference type="AlphaFoldDB" id="A0AAD5LWR4"/>
<sequence length="442" mass="48924">MSDSSSTSWSLLFEDANEREQLLNDELSLLLLPDLGAALDLDHALGVGAVGDAVGTGSSSHPEQLLPPPKASSSTRQKQEIEYLRAQVAELEARLEELQRDAAPSSGASSEPPTPAALAWQRIASHQQNEKQRAEIENVKLREMLTEQLKIARGLERLLRKRRRRSASTSAYSDDDACKRRRALESACADDVFEQLEKNLEMRYRAVDEAFRANGLANLTSDIEEINVREAAGHVVVEVLHSKVFPFDFDAVRAAVWKCSTSEYIRLSNGFFSSLIAESDDCLRAGFSVVLPVRRTAVNVQAYVAIRRFVEEAREVYAWEMVSMLSSQTEAFDGIQIFDYGWNVVKRLDDVGGSPCTIVHTCSCRSPEFFDLDSLQDKTSPTFVETPAPAPGDRRPSFAQVGVLSDVILTSQSETIKALFAMVESLLMDELLQSSNGKVATR</sequence>
<organism evidence="2 3">
    <name type="scientific">Pythium insidiosum</name>
    <name type="common">Pythiosis disease agent</name>
    <dbReference type="NCBI Taxonomy" id="114742"/>
    <lineage>
        <taxon>Eukaryota</taxon>
        <taxon>Sar</taxon>
        <taxon>Stramenopiles</taxon>
        <taxon>Oomycota</taxon>
        <taxon>Peronosporomycetes</taxon>
        <taxon>Pythiales</taxon>
        <taxon>Pythiaceae</taxon>
        <taxon>Pythium</taxon>
    </lineage>
</organism>
<evidence type="ECO:0000313" key="2">
    <source>
        <dbReference type="EMBL" id="KAJ0394562.1"/>
    </source>
</evidence>
<proteinExistence type="predicted"/>
<gene>
    <name evidence="2" type="ORF">P43SY_004718</name>
</gene>
<keyword evidence="3" id="KW-1185">Reference proteome</keyword>
<evidence type="ECO:0000256" key="1">
    <source>
        <dbReference type="SAM" id="MobiDB-lite"/>
    </source>
</evidence>
<feature type="region of interest" description="Disordered" evidence="1">
    <location>
        <begin position="55"/>
        <end position="79"/>
    </location>
</feature>
<evidence type="ECO:0000313" key="3">
    <source>
        <dbReference type="Proteomes" id="UP001209570"/>
    </source>
</evidence>